<dbReference type="GO" id="GO:0046872">
    <property type="term" value="F:metal ion binding"/>
    <property type="evidence" value="ECO:0007669"/>
    <property type="project" value="UniProtKB-KW"/>
</dbReference>
<evidence type="ECO:0000313" key="15">
    <source>
        <dbReference type="Proteomes" id="UP001169760"/>
    </source>
</evidence>
<organism evidence="14 15">
    <name type="scientific">Saccharophagus degradans</name>
    <dbReference type="NCBI Taxonomy" id="86304"/>
    <lineage>
        <taxon>Bacteria</taxon>
        <taxon>Pseudomonadati</taxon>
        <taxon>Pseudomonadota</taxon>
        <taxon>Gammaproteobacteria</taxon>
        <taxon>Cellvibrionales</taxon>
        <taxon>Cellvibrionaceae</taxon>
        <taxon>Saccharophagus</taxon>
    </lineage>
</organism>
<evidence type="ECO:0000256" key="4">
    <source>
        <dbReference type="ARBA" id="ARBA00013773"/>
    </source>
</evidence>
<evidence type="ECO:0000256" key="13">
    <source>
        <dbReference type="SAM" id="SignalP"/>
    </source>
</evidence>
<dbReference type="FunFam" id="1.10.1130.10:FF:000001">
    <property type="entry name" value="Periplasmic nitrate reductase, electron transfer subunit"/>
    <property type="match status" value="1"/>
</dbReference>
<dbReference type="PANTHER" id="PTHR38604">
    <property type="entry name" value="PERIPLASMIC NITRATE REDUCTASE, ELECTRON TRANSFER SUBUNIT"/>
    <property type="match status" value="1"/>
</dbReference>
<keyword evidence="10" id="KW-0249">Electron transport</keyword>
<keyword evidence="6" id="KW-0349">Heme</keyword>
<evidence type="ECO:0000256" key="11">
    <source>
        <dbReference type="ARBA" id="ARBA00023004"/>
    </source>
</evidence>
<keyword evidence="11" id="KW-0408">Iron</keyword>
<keyword evidence="5" id="KW-0813">Transport</keyword>
<dbReference type="InterPro" id="IPR036280">
    <property type="entry name" value="Multihaem_cyt_sf"/>
</dbReference>
<evidence type="ECO:0000256" key="9">
    <source>
        <dbReference type="ARBA" id="ARBA00022764"/>
    </source>
</evidence>
<name>A0AAW7X7Q4_9GAMM</name>
<dbReference type="Gene3D" id="1.10.1130.10">
    <property type="entry name" value="Flavocytochrome C3, Chain A"/>
    <property type="match status" value="1"/>
</dbReference>
<comment type="subcellular location">
    <subcellularLocation>
        <location evidence="2">Periplasm</location>
    </subcellularLocation>
</comment>
<comment type="similarity">
    <text evidence="3">Belongs to the NapB family.</text>
</comment>
<evidence type="ECO:0000256" key="10">
    <source>
        <dbReference type="ARBA" id="ARBA00022982"/>
    </source>
</evidence>
<dbReference type="AlphaFoldDB" id="A0AAW7X7Q4"/>
<keyword evidence="8 13" id="KW-0732">Signal</keyword>
<dbReference type="Proteomes" id="UP001169760">
    <property type="component" value="Unassembled WGS sequence"/>
</dbReference>
<evidence type="ECO:0000256" key="12">
    <source>
        <dbReference type="ARBA" id="ARBA00031832"/>
    </source>
</evidence>
<accession>A0AAW7X7Q4</accession>
<evidence type="ECO:0000256" key="7">
    <source>
        <dbReference type="ARBA" id="ARBA00022723"/>
    </source>
</evidence>
<dbReference type="EMBL" id="JAUOPB010000006">
    <property type="protein sequence ID" value="MDO6422761.1"/>
    <property type="molecule type" value="Genomic_DNA"/>
</dbReference>
<proteinExistence type="inferred from homology"/>
<protein>
    <recommendedName>
        <fullName evidence="4">Periplasmic nitrate reductase, electron transfer subunit</fullName>
    </recommendedName>
    <alternativeName>
        <fullName evidence="12">Diheme cytochrome c NapB</fullName>
    </alternativeName>
</protein>
<evidence type="ECO:0000256" key="3">
    <source>
        <dbReference type="ARBA" id="ARBA00007368"/>
    </source>
</evidence>
<feature type="signal peptide" evidence="13">
    <location>
        <begin position="1"/>
        <end position="28"/>
    </location>
</feature>
<keyword evidence="7" id="KW-0479">Metal-binding</keyword>
<dbReference type="GO" id="GO:0009061">
    <property type="term" value="P:anaerobic respiration"/>
    <property type="evidence" value="ECO:0007669"/>
    <property type="project" value="InterPro"/>
</dbReference>
<dbReference type="GO" id="GO:0042597">
    <property type="term" value="C:periplasmic space"/>
    <property type="evidence" value="ECO:0007669"/>
    <property type="project" value="UniProtKB-SubCell"/>
</dbReference>
<evidence type="ECO:0000256" key="8">
    <source>
        <dbReference type="ARBA" id="ARBA00022729"/>
    </source>
</evidence>
<gene>
    <name evidence="14" type="ORF">Q4521_09765</name>
</gene>
<evidence type="ECO:0000256" key="6">
    <source>
        <dbReference type="ARBA" id="ARBA00022617"/>
    </source>
</evidence>
<dbReference type="Pfam" id="PF03892">
    <property type="entry name" value="NapB"/>
    <property type="match status" value="1"/>
</dbReference>
<dbReference type="PANTHER" id="PTHR38604:SF1">
    <property type="entry name" value="PERIPLASMIC NITRATE REDUCTASE, ELECTRON TRANSFER SUBUNIT"/>
    <property type="match status" value="1"/>
</dbReference>
<evidence type="ECO:0000256" key="2">
    <source>
        <dbReference type="ARBA" id="ARBA00004418"/>
    </source>
</evidence>
<evidence type="ECO:0000256" key="5">
    <source>
        <dbReference type="ARBA" id="ARBA00022448"/>
    </source>
</evidence>
<dbReference type="SUPFAM" id="SSF48695">
    <property type="entry name" value="Multiheme cytochromes"/>
    <property type="match status" value="1"/>
</dbReference>
<keyword evidence="9" id="KW-0574">Periplasm</keyword>
<feature type="chain" id="PRO_5044003960" description="Periplasmic nitrate reductase, electron transfer subunit" evidence="13">
    <location>
        <begin position="29"/>
        <end position="172"/>
    </location>
</feature>
<dbReference type="InterPro" id="IPR005591">
    <property type="entry name" value="NapB"/>
</dbReference>
<reference evidence="14" key="1">
    <citation type="submission" date="2023-07" db="EMBL/GenBank/DDBJ databases">
        <title>Genome content predicts the carbon catabolic preferences of heterotrophic bacteria.</title>
        <authorList>
            <person name="Gralka M."/>
        </authorList>
    </citation>
    <scope>NUCLEOTIDE SEQUENCE</scope>
    <source>
        <strain evidence="14">I3M17_2</strain>
    </source>
</reference>
<dbReference type="RefSeq" id="WP_303492660.1">
    <property type="nucleotide sequence ID" value="NZ_JAUOPB010000006.1"/>
</dbReference>
<comment type="function">
    <text evidence="1">Electron transfer subunit of the periplasmic nitrate reductase complex NapAB. Receives electrons from the membrane-anchored tetraheme c-type NapC protein and transfers these to NapA subunit, thus allowing electron flow between membrane and periplasm. Essential for periplasmic nitrate reduction with nitrate as the terminal electron acceptor.</text>
</comment>
<comment type="caution">
    <text evidence="14">The sequence shown here is derived from an EMBL/GenBank/DDBJ whole genome shotgun (WGS) entry which is preliminary data.</text>
</comment>
<evidence type="ECO:0000256" key="1">
    <source>
        <dbReference type="ARBA" id="ARBA00002599"/>
    </source>
</evidence>
<evidence type="ECO:0000313" key="14">
    <source>
        <dbReference type="EMBL" id="MDO6422761.1"/>
    </source>
</evidence>
<sequence length="172" mass="19558">MKNSTRHFPKLILAIIGIVALSFVSAYAAEELMHVDADGKNQVASLRKGTALNNENLNPAPLQDEQNKDLRFNRAYPMQPPPIPHKITGYQIDLKANKCMSCHARTRVEESQAPMISVTHFMDRDGNFLADVSARRYFCTQCHVPQVERDPLIENTFKDVHHLIVQPNEHEE</sequence>